<keyword evidence="2 10" id="KW-0813">Transport</keyword>
<protein>
    <submittedName>
        <fullName evidence="12">Glutathione transport system permease protein gsiD</fullName>
    </submittedName>
</protein>
<feature type="transmembrane region" description="Helical" evidence="10">
    <location>
        <begin position="264"/>
        <end position="287"/>
    </location>
</feature>
<dbReference type="PROSITE" id="PS50928">
    <property type="entry name" value="ABC_TM1"/>
    <property type="match status" value="1"/>
</dbReference>
<gene>
    <name evidence="12" type="primary">gsiD</name>
    <name evidence="12" type="ORF">NCTC10122_00562</name>
</gene>
<dbReference type="InterPro" id="IPR000515">
    <property type="entry name" value="MetI-like"/>
</dbReference>
<evidence type="ECO:0000256" key="2">
    <source>
        <dbReference type="ARBA" id="ARBA00022448"/>
    </source>
</evidence>
<keyword evidence="3" id="KW-1003">Cell membrane</keyword>
<evidence type="ECO:0000256" key="10">
    <source>
        <dbReference type="RuleBase" id="RU363032"/>
    </source>
</evidence>
<evidence type="ECO:0000259" key="11">
    <source>
        <dbReference type="PROSITE" id="PS50928"/>
    </source>
</evidence>
<dbReference type="Pfam" id="PF00528">
    <property type="entry name" value="BPD_transp_1"/>
    <property type="match status" value="1"/>
</dbReference>
<dbReference type="GO" id="GO:0055085">
    <property type="term" value="P:transmembrane transport"/>
    <property type="evidence" value="ECO:0007669"/>
    <property type="project" value="InterPro"/>
</dbReference>
<accession>A0A449A9R8</accession>
<name>A0A449A9R8_9BACT</name>
<feature type="transmembrane region" description="Helical" evidence="10">
    <location>
        <begin position="218"/>
        <end position="235"/>
    </location>
</feature>
<dbReference type="Gene3D" id="1.10.3720.10">
    <property type="entry name" value="MetI-like"/>
    <property type="match status" value="1"/>
</dbReference>
<feature type="transmembrane region" description="Helical" evidence="10">
    <location>
        <begin position="158"/>
        <end position="181"/>
    </location>
</feature>
<evidence type="ECO:0000313" key="13">
    <source>
        <dbReference type="Proteomes" id="UP000290942"/>
    </source>
</evidence>
<keyword evidence="5" id="KW-0571">Peptide transport</keyword>
<keyword evidence="7 10" id="KW-1133">Transmembrane helix</keyword>
<dbReference type="GO" id="GO:0015031">
    <property type="term" value="P:protein transport"/>
    <property type="evidence" value="ECO:0007669"/>
    <property type="project" value="UniProtKB-KW"/>
</dbReference>
<reference evidence="12 13" key="1">
    <citation type="submission" date="2019-01" db="EMBL/GenBank/DDBJ databases">
        <authorList>
            <consortium name="Pathogen Informatics"/>
        </authorList>
    </citation>
    <scope>NUCLEOTIDE SEQUENCE [LARGE SCALE GENOMIC DNA]</scope>
    <source>
        <strain evidence="12 13">NCTC10122</strain>
    </source>
</reference>
<comment type="similarity">
    <text evidence="9">Belongs to the binding-protein-dependent transport system permease family. OppBC subfamily.</text>
</comment>
<dbReference type="EMBL" id="LR214970">
    <property type="protein sequence ID" value="VEU60964.1"/>
    <property type="molecule type" value="Genomic_DNA"/>
</dbReference>
<dbReference type="AlphaFoldDB" id="A0A449A9R8"/>
<dbReference type="Proteomes" id="UP000290942">
    <property type="component" value="Chromosome"/>
</dbReference>
<keyword evidence="4 10" id="KW-0812">Transmembrane</keyword>
<dbReference type="GO" id="GO:0015833">
    <property type="term" value="P:peptide transport"/>
    <property type="evidence" value="ECO:0007669"/>
    <property type="project" value="UniProtKB-KW"/>
</dbReference>
<evidence type="ECO:0000313" key="12">
    <source>
        <dbReference type="EMBL" id="VEU60964.1"/>
    </source>
</evidence>
<dbReference type="RefSeq" id="WP_246003952.1">
    <property type="nucleotide sequence ID" value="NZ_LR214970.1"/>
</dbReference>
<feature type="transmembrane region" description="Helical" evidence="10">
    <location>
        <begin position="193"/>
        <end position="212"/>
    </location>
</feature>
<evidence type="ECO:0000256" key="4">
    <source>
        <dbReference type="ARBA" id="ARBA00022692"/>
    </source>
</evidence>
<dbReference type="InterPro" id="IPR035906">
    <property type="entry name" value="MetI-like_sf"/>
</dbReference>
<evidence type="ECO:0000256" key="8">
    <source>
        <dbReference type="ARBA" id="ARBA00023136"/>
    </source>
</evidence>
<dbReference type="CDD" id="cd06261">
    <property type="entry name" value="TM_PBP2"/>
    <property type="match status" value="1"/>
</dbReference>
<evidence type="ECO:0000256" key="7">
    <source>
        <dbReference type="ARBA" id="ARBA00022989"/>
    </source>
</evidence>
<dbReference type="InterPro" id="IPR025966">
    <property type="entry name" value="OppC_N"/>
</dbReference>
<dbReference type="PANTHER" id="PTHR43386:SF24">
    <property type="entry name" value="OLIGOPEPTIDE TRANSPORT SYSTEM PERMEASE PROTEIN AMID"/>
    <property type="match status" value="1"/>
</dbReference>
<sequence length="352" mass="40247">MFDWKFLKTNSIDSSIEKVKKSNEKKSFSKPKTKRVSPNNEFGKDLAPNRFLQPLNYKKWELIGNLLDYYESNNIKKQQNKWVELFYRFSRSFAGVFGLVLLLAIVFSAIIIPFFTKNPEKLDINNRYQNFFETPSAIFGTDFLGRDLFARLWWGLRYSLSLAMVTAIIQVFVGLLIGIMMGHFRLFDKIMTFIIKIISNVPSIIILIVITIVWRPTFWVMVFALTFTSWTGIANQMRSQVLRAKSFEWVAASSILGTPTYKILLNYLPVVIPLLVTEIVFHIPGVILSETSLAFIGLSIDIPTLGNLISEGSKVFTAYPRYVLLPSTVLVLLTTSIQLVAATIQDSLLRQR</sequence>
<dbReference type="PANTHER" id="PTHR43386">
    <property type="entry name" value="OLIGOPEPTIDE TRANSPORT SYSTEM PERMEASE PROTEIN APPC"/>
    <property type="match status" value="1"/>
</dbReference>
<comment type="subcellular location">
    <subcellularLocation>
        <location evidence="1 10">Cell membrane</location>
        <topology evidence="1 10">Multi-pass membrane protein</topology>
    </subcellularLocation>
</comment>
<dbReference type="SUPFAM" id="SSF161098">
    <property type="entry name" value="MetI-like"/>
    <property type="match status" value="1"/>
</dbReference>
<keyword evidence="8 10" id="KW-0472">Membrane</keyword>
<dbReference type="GO" id="GO:0005886">
    <property type="term" value="C:plasma membrane"/>
    <property type="evidence" value="ECO:0007669"/>
    <property type="project" value="UniProtKB-SubCell"/>
</dbReference>
<feature type="transmembrane region" description="Helical" evidence="10">
    <location>
        <begin position="322"/>
        <end position="344"/>
    </location>
</feature>
<dbReference type="InterPro" id="IPR050366">
    <property type="entry name" value="BP-dependent_transpt_permease"/>
</dbReference>
<organism evidence="12 13">
    <name type="scientific">Mycoplasmopsis bovigenitalium</name>
    <dbReference type="NCBI Taxonomy" id="2112"/>
    <lineage>
        <taxon>Bacteria</taxon>
        <taxon>Bacillati</taxon>
        <taxon>Mycoplasmatota</taxon>
        <taxon>Mycoplasmoidales</taxon>
        <taxon>Metamycoplasmataceae</taxon>
        <taxon>Mycoplasmopsis</taxon>
    </lineage>
</organism>
<evidence type="ECO:0000256" key="5">
    <source>
        <dbReference type="ARBA" id="ARBA00022856"/>
    </source>
</evidence>
<keyword evidence="6" id="KW-0653">Protein transport</keyword>
<feature type="transmembrane region" description="Helical" evidence="10">
    <location>
        <begin position="93"/>
        <end position="115"/>
    </location>
</feature>
<evidence type="ECO:0000256" key="9">
    <source>
        <dbReference type="ARBA" id="ARBA00024202"/>
    </source>
</evidence>
<feature type="domain" description="ABC transmembrane type-1" evidence="11">
    <location>
        <begin position="156"/>
        <end position="341"/>
    </location>
</feature>
<proteinExistence type="inferred from homology"/>
<evidence type="ECO:0000256" key="3">
    <source>
        <dbReference type="ARBA" id="ARBA00022475"/>
    </source>
</evidence>
<dbReference type="Pfam" id="PF12911">
    <property type="entry name" value="OppC_N"/>
    <property type="match status" value="1"/>
</dbReference>
<evidence type="ECO:0000256" key="1">
    <source>
        <dbReference type="ARBA" id="ARBA00004651"/>
    </source>
</evidence>
<evidence type="ECO:0000256" key="6">
    <source>
        <dbReference type="ARBA" id="ARBA00022927"/>
    </source>
</evidence>